<dbReference type="EMBL" id="JARKHS020000889">
    <property type="protein sequence ID" value="KAK8788370.1"/>
    <property type="molecule type" value="Genomic_DNA"/>
</dbReference>
<evidence type="ECO:0000256" key="1">
    <source>
        <dbReference type="SAM" id="MobiDB-lite"/>
    </source>
</evidence>
<reference evidence="2" key="2">
    <citation type="submission" date="2023-03" db="EMBL/GenBank/DDBJ databases">
        <authorList>
            <person name="Thuy-Boun P."/>
        </authorList>
    </citation>
    <scope>NUCLEOTIDE SEQUENCE</scope>
    <source>
        <strain evidence="2">F_SG_1</strain>
        <tissue evidence="2">Salivary glands</tissue>
    </source>
</reference>
<feature type="region of interest" description="Disordered" evidence="1">
    <location>
        <begin position="1"/>
        <end position="38"/>
    </location>
</feature>
<evidence type="ECO:0000313" key="4">
    <source>
        <dbReference type="Proteomes" id="UP001321473"/>
    </source>
</evidence>
<evidence type="ECO:0000313" key="3">
    <source>
        <dbReference type="EMBL" id="KAK8788370.1"/>
    </source>
</evidence>
<name>A0AAQ4DN22_AMBAM</name>
<proteinExistence type="predicted"/>
<sequence length="473" mass="52101">MGAKTQLHGHPVSDFFSAESPSEDDASSSFTSSDEEPDELWYIREPPEDRTCTQALVIFTTITCVSIVLSLMFLDSVDEKLSQNTSRYSGGDQQRSSAYFKRRKYTLGERPEKSLLCTVGCNATDIKLYPPDGLCNWIVYTHVSYDAHNDTIAPVNSESWKFFLQMRSQYSLSRVLPSHEWTKLSLDARQSRSLNRTLTALRMAGLALLNVRIAQDQAVELSAALSTLAGANPGMFLVLGASFYGLTDRTASQLLPSWLLDQLVTPLSVFVLETHLPPPGDGCTAGFSTALQPAYGQRQESLTFRGARSFLEQPALRYANPATLARCVSVTAGVLVFHVMDGHRVELGAPCSHWWLDKLAAFCSLPSVSVNVEARAAYGNTTREFFSFETFECMWSKIDSMLRSLLNAELPTCLAVYSLDLDAPHGLCQFDQERRSRLVYTAYDVVRSVTVDSSSGDSLFASDAAGGSVNSTL</sequence>
<dbReference type="Proteomes" id="UP001321473">
    <property type="component" value="Unassembled WGS sequence"/>
</dbReference>
<organism evidence="2 4">
    <name type="scientific">Amblyomma americanum</name>
    <name type="common">Lone star tick</name>
    <dbReference type="NCBI Taxonomy" id="6943"/>
    <lineage>
        <taxon>Eukaryota</taxon>
        <taxon>Metazoa</taxon>
        <taxon>Ecdysozoa</taxon>
        <taxon>Arthropoda</taxon>
        <taxon>Chelicerata</taxon>
        <taxon>Arachnida</taxon>
        <taxon>Acari</taxon>
        <taxon>Parasitiformes</taxon>
        <taxon>Ixodida</taxon>
        <taxon>Ixodoidea</taxon>
        <taxon>Ixodidae</taxon>
        <taxon>Amblyomminae</taxon>
        <taxon>Amblyomma</taxon>
    </lineage>
</organism>
<reference evidence="2" key="3">
    <citation type="submission" date="2024-02" db="EMBL/GenBank/DDBJ databases">
        <authorList>
            <person name="Mcdaniel E.A."/>
            <person name="Celebi F.M."/>
            <person name="Reiter T."/>
            <person name="Weiss E.C."/>
            <person name="Chou S."/>
        </authorList>
    </citation>
    <scope>NUCLEOTIDE SEQUENCE</scope>
    <source>
        <strain evidence="2">F_SG_1</strain>
        <tissue evidence="2">Salivary glands</tissue>
    </source>
</reference>
<gene>
    <name evidence="3" type="ORF">V5799_021856</name>
    <name evidence="2" type="ORF">V5799_033526</name>
</gene>
<evidence type="ECO:0000313" key="2">
    <source>
        <dbReference type="EMBL" id="KAK8763862.1"/>
    </source>
</evidence>
<comment type="caution">
    <text evidence="2">The sequence shown here is derived from an EMBL/GenBank/DDBJ whole genome shotgun (WGS) entry which is preliminary data.</text>
</comment>
<keyword evidence="4" id="KW-1185">Reference proteome</keyword>
<protein>
    <submittedName>
        <fullName evidence="2">Uncharacterized protein</fullName>
    </submittedName>
</protein>
<reference evidence="2 4" key="1">
    <citation type="journal article" date="2023" name="Arcadia Sci">
        <title>De novo assembly of a long-read Amblyomma americanum tick genome.</title>
        <authorList>
            <person name="Chou S."/>
            <person name="Poskanzer K.E."/>
            <person name="Rollins M."/>
            <person name="Thuy-Boun P.S."/>
        </authorList>
    </citation>
    <scope>NUCLEOTIDE SEQUENCE [LARGE SCALE GENOMIC DNA]</scope>
    <source>
        <strain evidence="2">F_SG_1</strain>
        <tissue evidence="2">Salivary glands</tissue>
    </source>
</reference>
<dbReference type="AlphaFoldDB" id="A0AAQ4DN22"/>
<dbReference type="EMBL" id="JARKHS020028897">
    <property type="protein sequence ID" value="KAK8763862.1"/>
    <property type="molecule type" value="Genomic_DNA"/>
</dbReference>
<accession>A0AAQ4DN22</accession>